<dbReference type="OrthoDB" id="10066957at2759"/>
<dbReference type="RefSeq" id="XP_035688736.1">
    <property type="nucleotide sequence ID" value="XM_035832843.1"/>
</dbReference>
<dbReference type="Proteomes" id="UP000001554">
    <property type="component" value="Chromosome 10"/>
</dbReference>
<proteinExistence type="predicted"/>
<organism evidence="1 2">
    <name type="scientific">Branchiostoma floridae</name>
    <name type="common">Florida lancelet</name>
    <name type="synonym">Amphioxus</name>
    <dbReference type="NCBI Taxonomy" id="7739"/>
    <lineage>
        <taxon>Eukaryota</taxon>
        <taxon>Metazoa</taxon>
        <taxon>Chordata</taxon>
        <taxon>Cephalochordata</taxon>
        <taxon>Leptocardii</taxon>
        <taxon>Amphioxiformes</taxon>
        <taxon>Branchiostomatidae</taxon>
        <taxon>Branchiostoma</taxon>
    </lineage>
</organism>
<dbReference type="GeneID" id="118424295"/>
<protein>
    <submittedName>
        <fullName evidence="2">Uncharacterized protein LOC118424295</fullName>
    </submittedName>
</protein>
<reference evidence="1" key="1">
    <citation type="journal article" date="2020" name="Nat. Ecol. Evol.">
        <title>Deeply conserved synteny resolves early events in vertebrate evolution.</title>
        <authorList>
            <person name="Simakov O."/>
            <person name="Marletaz F."/>
            <person name="Yue J.X."/>
            <person name="O'Connell B."/>
            <person name="Jenkins J."/>
            <person name="Brandt A."/>
            <person name="Calef R."/>
            <person name="Tung C.H."/>
            <person name="Huang T.K."/>
            <person name="Schmutz J."/>
            <person name="Satoh N."/>
            <person name="Yu J.K."/>
            <person name="Putnam N.H."/>
            <person name="Green R.E."/>
            <person name="Rokhsar D.S."/>
        </authorList>
    </citation>
    <scope>NUCLEOTIDE SEQUENCE [LARGE SCALE GENOMIC DNA]</scope>
    <source>
        <strain evidence="1">S238N-H82</strain>
    </source>
</reference>
<evidence type="ECO:0000313" key="2">
    <source>
        <dbReference type="RefSeq" id="XP_035688736.1"/>
    </source>
</evidence>
<dbReference type="KEGG" id="bfo:118424295"/>
<accession>A0A9J7LUA7</accession>
<gene>
    <name evidence="2" type="primary">LOC118424295</name>
</gene>
<dbReference type="OMA" id="XYSAKKE"/>
<evidence type="ECO:0000313" key="1">
    <source>
        <dbReference type="Proteomes" id="UP000001554"/>
    </source>
</evidence>
<reference evidence="2" key="2">
    <citation type="submission" date="2025-08" db="UniProtKB">
        <authorList>
            <consortium name="RefSeq"/>
        </authorList>
    </citation>
    <scope>IDENTIFICATION</scope>
    <source>
        <strain evidence="2">S238N-H82</strain>
        <tissue evidence="2">Testes</tissue>
    </source>
</reference>
<keyword evidence="1" id="KW-1185">Reference proteome</keyword>
<sequence>MASTQRNTRASSQTQAKSVELREKLSADNKLLLDAIEATLLLSLKSEIQELKSQLAGRADEQREIKSSVAQGESLKSTPQMQLVRETSARLNDLEQYSRRNCLLLHGAVSPTSDTVQIILDTAKNTLGIDLSEGDIDRAHPLPRRKGSDGQRPPPIVIKFVSYTARHKFFSAKSKLKGSKLFVTEQLTKENALLLRATREKMGNGWSMDGRIYCLHDSVKKRVANRTDLDNMEL</sequence>
<dbReference type="AlphaFoldDB" id="A0A9J7LUA7"/>
<dbReference type="Gene3D" id="3.30.70.1820">
    <property type="entry name" value="L1 transposable element, RRM domain"/>
    <property type="match status" value="1"/>
</dbReference>
<name>A0A9J7LUA7_BRAFL</name>